<keyword evidence="4" id="KW-1185">Reference proteome</keyword>
<evidence type="ECO:0000256" key="1">
    <source>
        <dbReference type="SAM" id="MobiDB-lite"/>
    </source>
</evidence>
<evidence type="ECO:0000313" key="4">
    <source>
        <dbReference type="Proteomes" id="UP001218218"/>
    </source>
</evidence>
<accession>A0AAD7EFU0</accession>
<feature type="region of interest" description="Disordered" evidence="1">
    <location>
        <begin position="260"/>
        <end position="289"/>
    </location>
</feature>
<dbReference type="Proteomes" id="UP001218218">
    <property type="component" value="Unassembled WGS sequence"/>
</dbReference>
<protein>
    <submittedName>
        <fullName evidence="3">Uncharacterized protein</fullName>
    </submittedName>
</protein>
<comment type="caution">
    <text evidence="3">The sequence shown here is derived from an EMBL/GenBank/DDBJ whole genome shotgun (WGS) entry which is preliminary data.</text>
</comment>
<feature type="transmembrane region" description="Helical" evidence="2">
    <location>
        <begin position="351"/>
        <end position="369"/>
    </location>
</feature>
<keyword evidence="2" id="KW-0472">Membrane</keyword>
<dbReference type="AlphaFoldDB" id="A0AAD7EFU0"/>
<reference evidence="3" key="1">
    <citation type="submission" date="2023-03" db="EMBL/GenBank/DDBJ databases">
        <title>Massive genome expansion in bonnet fungi (Mycena s.s.) driven by repeated elements and novel gene families across ecological guilds.</title>
        <authorList>
            <consortium name="Lawrence Berkeley National Laboratory"/>
            <person name="Harder C.B."/>
            <person name="Miyauchi S."/>
            <person name="Viragh M."/>
            <person name="Kuo A."/>
            <person name="Thoen E."/>
            <person name="Andreopoulos B."/>
            <person name="Lu D."/>
            <person name="Skrede I."/>
            <person name="Drula E."/>
            <person name="Henrissat B."/>
            <person name="Morin E."/>
            <person name="Kohler A."/>
            <person name="Barry K."/>
            <person name="LaButti K."/>
            <person name="Morin E."/>
            <person name="Salamov A."/>
            <person name="Lipzen A."/>
            <person name="Mereny Z."/>
            <person name="Hegedus B."/>
            <person name="Baldrian P."/>
            <person name="Stursova M."/>
            <person name="Weitz H."/>
            <person name="Taylor A."/>
            <person name="Grigoriev I.V."/>
            <person name="Nagy L.G."/>
            <person name="Martin F."/>
            <person name="Kauserud H."/>
        </authorList>
    </citation>
    <scope>NUCLEOTIDE SEQUENCE</scope>
    <source>
        <strain evidence="3">CBHHK002</strain>
    </source>
</reference>
<feature type="compositionally biased region" description="Acidic residues" evidence="1">
    <location>
        <begin position="262"/>
        <end position="280"/>
    </location>
</feature>
<dbReference type="EMBL" id="JARIHO010000058">
    <property type="protein sequence ID" value="KAJ7318369.1"/>
    <property type="molecule type" value="Genomic_DNA"/>
</dbReference>
<proteinExistence type="predicted"/>
<name>A0AAD7EFU0_9AGAR</name>
<organism evidence="3 4">
    <name type="scientific">Mycena albidolilacea</name>
    <dbReference type="NCBI Taxonomy" id="1033008"/>
    <lineage>
        <taxon>Eukaryota</taxon>
        <taxon>Fungi</taxon>
        <taxon>Dikarya</taxon>
        <taxon>Basidiomycota</taxon>
        <taxon>Agaricomycotina</taxon>
        <taxon>Agaricomycetes</taxon>
        <taxon>Agaricomycetidae</taxon>
        <taxon>Agaricales</taxon>
        <taxon>Marasmiineae</taxon>
        <taxon>Mycenaceae</taxon>
        <taxon>Mycena</taxon>
    </lineage>
</organism>
<sequence>MEATIIDSMTLDQYHNMCHWDLSCHRTWMPARALVNLGAVICRDPSDESDEFIEIASLPNVELDLDASCWCMTGRVGDVMKDGWTRFTSGDAVGTTVSLWVEAPHTISWLSQANYIFRRLGISRDFEDYAVLDSVAFELDISNISVDPPKGFLFLCPPRDFQSGTTLLKWPDCSAYWSLHPSGAEPFSLEDAVNLGFPHVELNMTIMNREWHFSTCVYAGLRQFHKAKGFDPDTQDVARHLGHPLYQLLDEVHGTFSRFEDLDSSSEDSDENTVYAEDEPEQKQTSATKDHLINAYWTDKEDISGHELSDMTISAGVGHEFLASESTWGGQEPPRHGPHGELPAVSGAFKILRYIQLALISFLALSWLYNRM</sequence>
<evidence type="ECO:0000256" key="2">
    <source>
        <dbReference type="SAM" id="Phobius"/>
    </source>
</evidence>
<evidence type="ECO:0000313" key="3">
    <source>
        <dbReference type="EMBL" id="KAJ7318369.1"/>
    </source>
</evidence>
<keyword evidence="2" id="KW-1133">Transmembrane helix</keyword>
<gene>
    <name evidence="3" type="ORF">DFH08DRAFT_399085</name>
</gene>
<keyword evidence="2" id="KW-0812">Transmembrane</keyword>